<gene>
    <name evidence="2" type="ORF">HGG79_03415</name>
</gene>
<evidence type="ECO:0000313" key="2">
    <source>
        <dbReference type="EMBL" id="MBC2396831.1"/>
    </source>
</evidence>
<feature type="domain" description="Nitroreductase" evidence="1">
    <location>
        <begin position="8"/>
        <end position="169"/>
    </location>
</feature>
<reference evidence="2 3" key="1">
    <citation type="submission" date="2020-04" db="EMBL/GenBank/DDBJ databases">
        <title>Genomic insights into acetone-butanol-ethanol (ABE) fermentation by sequencing solventogenic clostridia strains.</title>
        <authorList>
            <person name="Brown S."/>
        </authorList>
    </citation>
    <scope>NUCLEOTIDE SEQUENCE [LARGE SCALE GENOMIC DNA]</scope>
    <source>
        <strain evidence="2 3">DJ011</strain>
    </source>
</reference>
<dbReference type="Pfam" id="PF00881">
    <property type="entry name" value="Nitroreductase"/>
    <property type="match status" value="1"/>
</dbReference>
<dbReference type="SUPFAM" id="SSF55469">
    <property type="entry name" value="FMN-dependent nitroreductase-like"/>
    <property type="match status" value="1"/>
</dbReference>
<keyword evidence="3" id="KW-1185">Reference proteome</keyword>
<dbReference type="GO" id="GO:0016491">
    <property type="term" value="F:oxidoreductase activity"/>
    <property type="evidence" value="ECO:0007669"/>
    <property type="project" value="InterPro"/>
</dbReference>
<dbReference type="Gene3D" id="3.40.109.10">
    <property type="entry name" value="NADH Oxidase"/>
    <property type="match status" value="1"/>
</dbReference>
<accession>A0A923E810</accession>
<proteinExistence type="predicted"/>
<dbReference type="AlphaFoldDB" id="A0A923E810"/>
<dbReference type="Proteomes" id="UP000563151">
    <property type="component" value="Unassembled WGS sequence"/>
</dbReference>
<dbReference type="EMBL" id="JAAZWO010000003">
    <property type="protein sequence ID" value="MBC2396831.1"/>
    <property type="molecule type" value="Genomic_DNA"/>
</dbReference>
<comment type="caution">
    <text evidence="2">The sequence shown here is derived from an EMBL/GenBank/DDBJ whole genome shotgun (WGS) entry which is preliminary data.</text>
</comment>
<name>A0A923E810_CLOTT</name>
<evidence type="ECO:0000313" key="3">
    <source>
        <dbReference type="Proteomes" id="UP000563151"/>
    </source>
</evidence>
<protein>
    <submittedName>
        <fullName evidence="2">Nitroreductase family protein</fullName>
    </submittedName>
</protein>
<dbReference type="InterPro" id="IPR000415">
    <property type="entry name" value="Nitroreductase-like"/>
</dbReference>
<dbReference type="InterPro" id="IPR029479">
    <property type="entry name" value="Nitroreductase"/>
</dbReference>
<sequence length="188" mass="21829">MELKQTIIERRSIRKFKDKEVPKKLIEEIIKLSMWAPSAMNTQPWKFYVIGGNKKEEFKKIMCNSFKDLQYRLHDLFKDKMVNMIEKYFTNFGNAPYFIAVTTDKLSNEVYQIGAYESAAAAIQNLSLAAHEAGLATCWMTGILWTENEILEFLNATDKKLVAILTLGYPDQEPPIPPRKDEEIIWIE</sequence>
<dbReference type="RefSeq" id="WP_035146339.1">
    <property type="nucleotide sequence ID" value="NZ_JAAZWO010000003.1"/>
</dbReference>
<evidence type="ECO:0000259" key="1">
    <source>
        <dbReference type="Pfam" id="PF00881"/>
    </source>
</evidence>
<dbReference type="InterPro" id="IPR050627">
    <property type="entry name" value="Nitroreductase/BluB"/>
</dbReference>
<dbReference type="PANTHER" id="PTHR23026">
    <property type="entry name" value="NADPH NITROREDUCTASE"/>
    <property type="match status" value="1"/>
</dbReference>
<dbReference type="PANTHER" id="PTHR23026:SF123">
    <property type="entry name" value="NAD(P)H NITROREDUCTASE RV3131-RELATED"/>
    <property type="match status" value="1"/>
</dbReference>
<organism evidence="2 3">
    <name type="scientific">Clostridium tetanomorphum</name>
    <dbReference type="NCBI Taxonomy" id="1553"/>
    <lineage>
        <taxon>Bacteria</taxon>
        <taxon>Bacillati</taxon>
        <taxon>Bacillota</taxon>
        <taxon>Clostridia</taxon>
        <taxon>Eubacteriales</taxon>
        <taxon>Clostridiaceae</taxon>
        <taxon>Clostridium</taxon>
    </lineage>
</organism>